<feature type="transmembrane region" description="Helical" evidence="4">
    <location>
        <begin position="92"/>
        <end position="109"/>
    </location>
</feature>
<feature type="domain" description="Major facilitator superfamily (MFS) profile" evidence="5">
    <location>
        <begin position="25"/>
        <end position="436"/>
    </location>
</feature>
<evidence type="ECO:0000256" key="2">
    <source>
        <dbReference type="ARBA" id="ARBA00022989"/>
    </source>
</evidence>
<dbReference type="KEGG" id="alus:STSP2_02446"/>
<feature type="transmembrane region" description="Helical" evidence="4">
    <location>
        <begin position="258"/>
        <end position="282"/>
    </location>
</feature>
<feature type="transmembrane region" description="Helical" evidence="4">
    <location>
        <begin position="378"/>
        <end position="400"/>
    </location>
</feature>
<organism evidence="6 7">
    <name type="scientific">Anaerohalosphaera lusitana</name>
    <dbReference type="NCBI Taxonomy" id="1936003"/>
    <lineage>
        <taxon>Bacteria</taxon>
        <taxon>Pseudomonadati</taxon>
        <taxon>Planctomycetota</taxon>
        <taxon>Phycisphaerae</taxon>
        <taxon>Sedimentisphaerales</taxon>
        <taxon>Anaerohalosphaeraceae</taxon>
        <taxon>Anaerohalosphaera</taxon>
    </lineage>
</organism>
<dbReference type="AlphaFoldDB" id="A0A1U9NN82"/>
<dbReference type="RefSeq" id="WP_146662898.1">
    <property type="nucleotide sequence ID" value="NZ_CP019791.1"/>
</dbReference>
<proteinExistence type="predicted"/>
<feature type="transmembrane region" description="Helical" evidence="4">
    <location>
        <begin position="193"/>
        <end position="213"/>
    </location>
</feature>
<evidence type="ECO:0000259" key="5">
    <source>
        <dbReference type="PROSITE" id="PS50850"/>
    </source>
</evidence>
<feature type="transmembrane region" description="Helical" evidence="4">
    <location>
        <begin position="64"/>
        <end position="85"/>
    </location>
</feature>
<evidence type="ECO:0000256" key="4">
    <source>
        <dbReference type="SAM" id="Phobius"/>
    </source>
</evidence>
<dbReference type="GO" id="GO:0022857">
    <property type="term" value="F:transmembrane transporter activity"/>
    <property type="evidence" value="ECO:0007669"/>
    <property type="project" value="InterPro"/>
</dbReference>
<dbReference type="PANTHER" id="PTHR11360:SF308">
    <property type="entry name" value="BLL3089 PROTEIN"/>
    <property type="match status" value="1"/>
</dbReference>
<feature type="transmembrane region" description="Helical" evidence="4">
    <location>
        <begin position="345"/>
        <end position="366"/>
    </location>
</feature>
<feature type="transmembrane region" description="Helical" evidence="4">
    <location>
        <begin position="121"/>
        <end position="139"/>
    </location>
</feature>
<feature type="transmembrane region" description="Helical" evidence="4">
    <location>
        <begin position="412"/>
        <end position="432"/>
    </location>
</feature>
<keyword evidence="1 4" id="KW-0812">Transmembrane</keyword>
<gene>
    <name evidence="6" type="primary">sauU</name>
    <name evidence="6" type="ORF">STSP2_02446</name>
</gene>
<dbReference type="PROSITE" id="PS50850">
    <property type="entry name" value="MFS"/>
    <property type="match status" value="1"/>
</dbReference>
<feature type="transmembrane region" description="Helical" evidence="4">
    <location>
        <begin position="294"/>
        <end position="315"/>
    </location>
</feature>
<dbReference type="InterPro" id="IPR020846">
    <property type="entry name" value="MFS_dom"/>
</dbReference>
<keyword evidence="3 4" id="KW-0472">Membrane</keyword>
<keyword evidence="7" id="KW-1185">Reference proteome</keyword>
<dbReference type="InterPro" id="IPR011701">
    <property type="entry name" value="MFS"/>
</dbReference>
<reference evidence="7" key="1">
    <citation type="submission" date="2017-02" db="EMBL/GenBank/DDBJ databases">
        <title>Comparative genomics and description of representatives of a novel lineage of planctomycetes thriving in anoxic sediments.</title>
        <authorList>
            <person name="Spring S."/>
            <person name="Bunk B."/>
            <person name="Sproer C."/>
        </authorList>
    </citation>
    <scope>NUCLEOTIDE SEQUENCE [LARGE SCALE GENOMIC DNA]</scope>
    <source>
        <strain evidence="7">ST-NAGAB-D1</strain>
    </source>
</reference>
<dbReference type="PANTHER" id="PTHR11360">
    <property type="entry name" value="MONOCARBOXYLATE TRANSPORTER"/>
    <property type="match status" value="1"/>
</dbReference>
<evidence type="ECO:0000313" key="7">
    <source>
        <dbReference type="Proteomes" id="UP000189674"/>
    </source>
</evidence>
<feature type="transmembrane region" description="Helical" evidence="4">
    <location>
        <begin position="322"/>
        <end position="339"/>
    </location>
</feature>
<evidence type="ECO:0000313" key="6">
    <source>
        <dbReference type="EMBL" id="AQT69257.1"/>
    </source>
</evidence>
<dbReference type="InterPro" id="IPR050327">
    <property type="entry name" value="Proton-linked_MCT"/>
</dbReference>
<dbReference type="OrthoDB" id="182417at2"/>
<protein>
    <submittedName>
        <fullName evidence="6">Putative sulfoacetate transporter SauU</fullName>
    </submittedName>
</protein>
<evidence type="ECO:0000256" key="3">
    <source>
        <dbReference type="ARBA" id="ARBA00023136"/>
    </source>
</evidence>
<dbReference type="Proteomes" id="UP000189674">
    <property type="component" value="Chromosome"/>
</dbReference>
<dbReference type="EMBL" id="CP019791">
    <property type="protein sequence ID" value="AQT69257.1"/>
    <property type="molecule type" value="Genomic_DNA"/>
</dbReference>
<evidence type="ECO:0000256" key="1">
    <source>
        <dbReference type="ARBA" id="ARBA00022692"/>
    </source>
</evidence>
<accession>A0A1U9NN82</accession>
<dbReference type="STRING" id="1936003.STSP2_02446"/>
<feature type="transmembrane region" description="Helical" evidence="4">
    <location>
        <begin position="21"/>
        <end position="44"/>
    </location>
</feature>
<sequence>MNSEIKKSNNFPFAPAKWPFFYGWVIVAATTIGTIASVPGQTIGVGVFTDKLINAIGLSRTQLAQAYMLGTVTSSFLLPYAGTILDKLGSRIMVMVSAAGLGVSLLLLSQIDLLTAQIESFAGLLIITAVGFLLIRFFGQGCLTLTSRVTIGKWFNHRRGLATGISSIFIAYSFNASPAFLNYLVTTFTWQQTYIILGLIIGLGITALGWVFYRDNPEQCGLIMDGKKIDPASISINKKVPETVRSFTRLEALKTFPFWIFAAATSWQALMMTAVSFHITSIGKEVALTRDQTYALFPIIGIVTAIVTILAAWISDKTRLKWFLLITLAAQFVAALGAYNISLPILQNLFIAGYAVSGSIFALLLTITWPRYYGRKHLGAISGLVTSMIVFASAIGPYIFSILRDYSGSYDLVFKLSMVVPLLLIVPGFFVVNPQLKFQDTSN</sequence>
<name>A0A1U9NN82_9BACT</name>
<keyword evidence="2 4" id="KW-1133">Transmembrane helix</keyword>
<feature type="transmembrane region" description="Helical" evidence="4">
    <location>
        <begin position="160"/>
        <end position="181"/>
    </location>
</feature>
<dbReference type="SUPFAM" id="SSF103473">
    <property type="entry name" value="MFS general substrate transporter"/>
    <property type="match status" value="1"/>
</dbReference>
<dbReference type="InterPro" id="IPR036259">
    <property type="entry name" value="MFS_trans_sf"/>
</dbReference>
<dbReference type="Gene3D" id="1.20.1250.20">
    <property type="entry name" value="MFS general substrate transporter like domains"/>
    <property type="match status" value="2"/>
</dbReference>
<dbReference type="Pfam" id="PF07690">
    <property type="entry name" value="MFS_1"/>
    <property type="match status" value="1"/>
</dbReference>